<dbReference type="InterPro" id="IPR014859">
    <property type="entry name" value="Phage_TAC_4"/>
</dbReference>
<name>A0A2G7SY87_9FLAO</name>
<proteinExistence type="predicted"/>
<dbReference type="Pfam" id="PF08748">
    <property type="entry name" value="Phage_TAC_4"/>
    <property type="match status" value="1"/>
</dbReference>
<dbReference type="EMBL" id="PEKC01000165">
    <property type="protein sequence ID" value="PII32644.1"/>
    <property type="molecule type" value="Genomic_DNA"/>
</dbReference>
<sequence>MTAPAKKADKAAPFILGKRPETISGTIEFPLPDGTSAKLECKFKYRTRKEFGVLWDEIAGATLALATAQQDTAKKEGEEAKFSFAGMFERGDAVNADNALKYLAAWNEEFPALSKDTLIELFDQAPAAPAALWDGYRQLCTTGRLGN</sequence>
<accession>A0A2G7SY87</accession>
<reference evidence="1" key="1">
    <citation type="submission" date="2017-10" db="EMBL/GenBank/DDBJ databases">
        <title>Chryseobacterium sp. B5 is a hydrocarbonoclastic and plant growth promoting bacterium.</title>
        <authorList>
            <person name="Thijs S."/>
            <person name="Gkorezis P."/>
            <person name="Van Hamme J."/>
        </authorList>
    </citation>
    <scope>NUCLEOTIDE SEQUENCE</scope>
    <source>
        <strain evidence="1">B5</strain>
    </source>
</reference>
<gene>
    <name evidence="1" type="ORF">CTI11_25465</name>
</gene>
<evidence type="ECO:0000313" key="1">
    <source>
        <dbReference type="EMBL" id="PII32644.1"/>
    </source>
</evidence>
<evidence type="ECO:0008006" key="2">
    <source>
        <dbReference type="Google" id="ProtNLM"/>
    </source>
</evidence>
<organism evidence="1">
    <name type="scientific">Chryseobacterium sp. B5</name>
    <dbReference type="NCBI Taxonomy" id="2050562"/>
    <lineage>
        <taxon>Bacteria</taxon>
        <taxon>Pseudomonadati</taxon>
        <taxon>Bacteroidota</taxon>
        <taxon>Flavobacteriia</taxon>
        <taxon>Flavobacteriales</taxon>
        <taxon>Weeksellaceae</taxon>
        <taxon>Chryseobacterium group</taxon>
        <taxon>Chryseobacterium</taxon>
    </lineage>
</organism>
<comment type="caution">
    <text evidence="1">The sequence shown here is derived from an EMBL/GenBank/DDBJ whole genome shotgun (WGS) entry which is preliminary data.</text>
</comment>
<protein>
    <recommendedName>
        <fullName evidence="2">Tail assembly chaperone</fullName>
    </recommendedName>
</protein>
<dbReference type="AlphaFoldDB" id="A0A2G7SY87"/>